<dbReference type="AlphaFoldDB" id="A0A6J5VR93"/>
<organism evidence="2 3">
    <name type="scientific">Prunus armeniaca</name>
    <name type="common">Apricot</name>
    <name type="synonym">Armeniaca vulgaris</name>
    <dbReference type="NCBI Taxonomy" id="36596"/>
    <lineage>
        <taxon>Eukaryota</taxon>
        <taxon>Viridiplantae</taxon>
        <taxon>Streptophyta</taxon>
        <taxon>Embryophyta</taxon>
        <taxon>Tracheophyta</taxon>
        <taxon>Spermatophyta</taxon>
        <taxon>Magnoliopsida</taxon>
        <taxon>eudicotyledons</taxon>
        <taxon>Gunneridae</taxon>
        <taxon>Pentapetalae</taxon>
        <taxon>rosids</taxon>
        <taxon>fabids</taxon>
        <taxon>Rosales</taxon>
        <taxon>Rosaceae</taxon>
        <taxon>Amygdaloideae</taxon>
        <taxon>Amygdaleae</taxon>
        <taxon>Prunus</taxon>
    </lineage>
</organism>
<evidence type="ECO:0000256" key="1">
    <source>
        <dbReference type="SAM" id="MobiDB-lite"/>
    </source>
</evidence>
<proteinExistence type="predicted"/>
<protein>
    <recommendedName>
        <fullName evidence="4">CCR4-Not complex component Not N-terminal domain-containing protein</fullName>
    </recommendedName>
</protein>
<accession>A0A6J5VR93</accession>
<evidence type="ECO:0000313" key="3">
    <source>
        <dbReference type="Proteomes" id="UP000507222"/>
    </source>
</evidence>
<reference evidence="2 3" key="1">
    <citation type="submission" date="2020-05" db="EMBL/GenBank/DDBJ databases">
        <authorList>
            <person name="Campoy J."/>
            <person name="Schneeberger K."/>
            <person name="Spophaly S."/>
        </authorList>
    </citation>
    <scope>NUCLEOTIDE SEQUENCE [LARGE SCALE GENOMIC DNA]</scope>
    <source>
        <strain evidence="2">PruArmRojPasFocal</strain>
    </source>
</reference>
<name>A0A6J5VR93_PRUAR</name>
<feature type="region of interest" description="Disordered" evidence="1">
    <location>
        <begin position="45"/>
        <end position="73"/>
    </location>
</feature>
<gene>
    <name evidence="2" type="ORF">CURHAP_LOCUS49489</name>
</gene>
<sequence length="73" mass="8199">MTRARVAALEASNSKNDQVILETIQRLLEDKFASIDKRLDSIDSHCEGFDKPFPPPSDDDDGDGSLRRGERDH</sequence>
<dbReference type="EMBL" id="CAEKDK010000008">
    <property type="protein sequence ID" value="CAB4289865.1"/>
    <property type="molecule type" value="Genomic_DNA"/>
</dbReference>
<evidence type="ECO:0000313" key="2">
    <source>
        <dbReference type="EMBL" id="CAB4289865.1"/>
    </source>
</evidence>
<dbReference type="Proteomes" id="UP000507222">
    <property type="component" value="Unassembled WGS sequence"/>
</dbReference>
<feature type="compositionally biased region" description="Basic and acidic residues" evidence="1">
    <location>
        <begin position="64"/>
        <end position="73"/>
    </location>
</feature>
<evidence type="ECO:0008006" key="4">
    <source>
        <dbReference type="Google" id="ProtNLM"/>
    </source>
</evidence>